<reference evidence="15 16" key="1">
    <citation type="submission" date="2016-04" db="EMBL/GenBank/DDBJ databases">
        <title>Draft Genome Assembly of the Bloom-forming Cyanobacterium Nodularia spumigena Strain CENA596 in Shrimp Production Ponds.</title>
        <authorList>
            <person name="Popin R.V."/>
            <person name="Rigonato J."/>
            <person name="Abreu V.A."/>
            <person name="Andreote A.P."/>
            <person name="Silveira S.B."/>
            <person name="Odebrecht C."/>
            <person name="Fiore M.F."/>
        </authorList>
    </citation>
    <scope>NUCLEOTIDE SEQUENCE [LARGE SCALE GENOMIC DNA]</scope>
    <source>
        <strain evidence="15 16">CENA596</strain>
    </source>
</reference>
<comment type="similarity">
    <text evidence="3">In the N-terminal section; belongs to the phytochrome family.</text>
</comment>
<dbReference type="PRINTS" id="PR00344">
    <property type="entry name" value="BCTRLSENSOR"/>
</dbReference>
<feature type="transmembrane region" description="Helical" evidence="12">
    <location>
        <begin position="52"/>
        <end position="75"/>
    </location>
</feature>
<organism evidence="15 16">
    <name type="scientific">Nodularia spumigena CENA596</name>
    <dbReference type="NCBI Taxonomy" id="1819295"/>
    <lineage>
        <taxon>Bacteria</taxon>
        <taxon>Bacillati</taxon>
        <taxon>Cyanobacteriota</taxon>
        <taxon>Cyanophyceae</taxon>
        <taxon>Nostocales</taxon>
        <taxon>Nodulariaceae</taxon>
        <taxon>Nodularia</taxon>
    </lineage>
</organism>
<accession>A0A166J3L5</accession>
<feature type="domain" description="Histidine kinase" evidence="13">
    <location>
        <begin position="344"/>
        <end position="572"/>
    </location>
</feature>
<dbReference type="SUPFAM" id="SSF55874">
    <property type="entry name" value="ATPase domain of HSP90 chaperone/DNA topoisomerase II/histidine kinase"/>
    <property type="match status" value="1"/>
</dbReference>
<dbReference type="InterPro" id="IPR003594">
    <property type="entry name" value="HATPase_dom"/>
</dbReference>
<evidence type="ECO:0000256" key="3">
    <source>
        <dbReference type="ARBA" id="ARBA00006402"/>
    </source>
</evidence>
<dbReference type="Gene3D" id="1.10.287.130">
    <property type="match status" value="1"/>
</dbReference>
<dbReference type="Gene3D" id="3.30.565.10">
    <property type="entry name" value="Histidine kinase-like ATPase, C-terminal domain"/>
    <property type="match status" value="1"/>
</dbReference>
<dbReference type="SMART" id="SM00388">
    <property type="entry name" value="HisKA"/>
    <property type="match status" value="1"/>
</dbReference>
<dbReference type="CDD" id="cd00082">
    <property type="entry name" value="HisKA"/>
    <property type="match status" value="1"/>
</dbReference>
<evidence type="ECO:0000256" key="6">
    <source>
        <dbReference type="ARBA" id="ARBA00022679"/>
    </source>
</evidence>
<dbReference type="InterPro" id="IPR003661">
    <property type="entry name" value="HisK_dim/P_dom"/>
</dbReference>
<dbReference type="InterPro" id="IPR005467">
    <property type="entry name" value="His_kinase_dom"/>
</dbReference>
<dbReference type="Proteomes" id="UP000076555">
    <property type="component" value="Unassembled WGS sequence"/>
</dbReference>
<dbReference type="Gene3D" id="6.10.340.10">
    <property type="match status" value="1"/>
</dbReference>
<dbReference type="PROSITE" id="PS50885">
    <property type="entry name" value="HAMP"/>
    <property type="match status" value="1"/>
</dbReference>
<dbReference type="InterPro" id="IPR036097">
    <property type="entry name" value="HisK_dim/P_sf"/>
</dbReference>
<evidence type="ECO:0000259" key="13">
    <source>
        <dbReference type="PROSITE" id="PS50109"/>
    </source>
</evidence>
<keyword evidence="12" id="KW-1133">Transmembrane helix</keyword>
<dbReference type="GO" id="GO:0005886">
    <property type="term" value="C:plasma membrane"/>
    <property type="evidence" value="ECO:0007669"/>
    <property type="project" value="TreeGrafter"/>
</dbReference>
<dbReference type="PANTHER" id="PTHR43047">
    <property type="entry name" value="TWO-COMPONENT HISTIDINE PROTEIN KINASE"/>
    <property type="match status" value="1"/>
</dbReference>
<dbReference type="SMART" id="SM00387">
    <property type="entry name" value="HATPase_c"/>
    <property type="match status" value="1"/>
</dbReference>
<dbReference type="InterPro" id="IPR036890">
    <property type="entry name" value="HATPase_C_sf"/>
</dbReference>
<evidence type="ECO:0000313" key="16">
    <source>
        <dbReference type="Proteomes" id="UP000076555"/>
    </source>
</evidence>
<keyword evidence="10" id="KW-0175">Coiled coil</keyword>
<dbReference type="FunFam" id="3.30.565.10:FF:000010">
    <property type="entry name" value="Sensor histidine kinase RcsC"/>
    <property type="match status" value="1"/>
</dbReference>
<dbReference type="AlphaFoldDB" id="A0A166J3L5"/>
<dbReference type="OrthoDB" id="9770795at2"/>
<feature type="compositionally biased region" description="Polar residues" evidence="11">
    <location>
        <begin position="1"/>
        <end position="18"/>
    </location>
</feature>
<dbReference type="PANTHER" id="PTHR43047:SF63">
    <property type="entry name" value="HISTIDINE KINASE"/>
    <property type="match status" value="1"/>
</dbReference>
<comment type="catalytic activity">
    <reaction evidence="1">
        <text>ATP + protein L-histidine = ADP + protein N-phospho-L-histidine.</text>
        <dbReference type="EC" id="2.7.13.3"/>
    </reaction>
</comment>
<keyword evidence="5" id="KW-0597">Phosphoprotein</keyword>
<feature type="region of interest" description="Disordered" evidence="11">
    <location>
        <begin position="1"/>
        <end position="31"/>
    </location>
</feature>
<dbReference type="CDD" id="cd06225">
    <property type="entry name" value="HAMP"/>
    <property type="match status" value="1"/>
</dbReference>
<evidence type="ECO:0000256" key="8">
    <source>
        <dbReference type="ARBA" id="ARBA00023012"/>
    </source>
</evidence>
<comment type="subcellular location">
    <subcellularLocation>
        <location evidence="2">Membrane</location>
    </subcellularLocation>
</comment>
<proteinExistence type="inferred from homology"/>
<evidence type="ECO:0000313" key="15">
    <source>
        <dbReference type="EMBL" id="KZL49186.1"/>
    </source>
</evidence>
<feature type="transmembrane region" description="Helical" evidence="12">
    <location>
        <begin position="244"/>
        <end position="265"/>
    </location>
</feature>
<dbReference type="CDD" id="cd16922">
    <property type="entry name" value="HATPase_EvgS-ArcB-TorS-like"/>
    <property type="match status" value="1"/>
</dbReference>
<name>A0A166J3L5_NODSP</name>
<feature type="domain" description="HAMP" evidence="14">
    <location>
        <begin position="269"/>
        <end position="322"/>
    </location>
</feature>
<feature type="coiled-coil region" evidence="10">
    <location>
        <begin position="213"/>
        <end position="244"/>
    </location>
</feature>
<evidence type="ECO:0000256" key="1">
    <source>
        <dbReference type="ARBA" id="ARBA00000085"/>
    </source>
</evidence>
<dbReference type="EC" id="2.7.13.3" evidence="4"/>
<evidence type="ECO:0000256" key="7">
    <source>
        <dbReference type="ARBA" id="ARBA00022777"/>
    </source>
</evidence>
<evidence type="ECO:0000259" key="14">
    <source>
        <dbReference type="PROSITE" id="PS50885"/>
    </source>
</evidence>
<keyword evidence="12" id="KW-0472">Membrane</keyword>
<evidence type="ECO:0000256" key="2">
    <source>
        <dbReference type="ARBA" id="ARBA00004370"/>
    </source>
</evidence>
<keyword evidence="7 15" id="KW-0418">Kinase</keyword>
<dbReference type="PROSITE" id="PS50109">
    <property type="entry name" value="HIS_KIN"/>
    <property type="match status" value="1"/>
</dbReference>
<dbReference type="EMBL" id="LWAJ01000192">
    <property type="protein sequence ID" value="KZL49186.1"/>
    <property type="molecule type" value="Genomic_DNA"/>
</dbReference>
<evidence type="ECO:0000256" key="12">
    <source>
        <dbReference type="SAM" id="Phobius"/>
    </source>
</evidence>
<dbReference type="GO" id="GO:0009927">
    <property type="term" value="F:histidine phosphotransfer kinase activity"/>
    <property type="evidence" value="ECO:0007669"/>
    <property type="project" value="TreeGrafter"/>
</dbReference>
<evidence type="ECO:0000256" key="9">
    <source>
        <dbReference type="ARBA" id="ARBA00074306"/>
    </source>
</evidence>
<sequence>MQTQKPIPVDSNSENKTVSAEKPSTDELPTIEFPSRGKLKASSWRIHQKIGYGYFVAIGIGFFGSLTGLVIANYYRGREIRQFNQAQQQRELLTNYQDAASEAQLYSSNLVAVLENPLRLSHKKAKFLKSVNTAKTLEQDIAQYIDTKPGTLAAKGDNLQALLQDYGISLKLYVDYIETILQEIDSQQVQPEKIALVRDKLLKIMRGETAIQLEQLSFRLSNILKIAENQEQERQKDVDQAKKVERFIVIMSMLVSVAIAAIVAWRTSRAIAEPVIIVTQVAEQVARKSNFDLRAPVTTEDEIGLLAKSLNRLIERVSERTKELEQAKELAEAASKAKSVFLANVSHELRTPLNAVIGLSQLLQDDATDLDLSGDFITDLETINSAGRHLLELINDILDLSKIEAGKMTLYPETFEIAKLINNVVLTVKSAIDKNNNILEVYCDQQLGTMYADQTRMRQVLLNLLSNSAKFTTNGKVTLTVKREKTDLPPEAAFDMITFSVTDTGIGMSESQQQQLFKPFTQGDTSTTKRYGGTGLGLAISRHFCQMMGGEVFVKSQPGVGSTFTVHLPLTMQE</sequence>
<dbReference type="Pfam" id="PF02518">
    <property type="entry name" value="HATPase_c"/>
    <property type="match status" value="1"/>
</dbReference>
<protein>
    <recommendedName>
        <fullName evidence="9">Circadian input-output histidine kinase CikA</fullName>
        <ecNumber evidence="4">2.7.13.3</ecNumber>
    </recommendedName>
</protein>
<gene>
    <name evidence="15" type="ORF">A2T98_14085</name>
</gene>
<evidence type="ECO:0000256" key="11">
    <source>
        <dbReference type="SAM" id="MobiDB-lite"/>
    </source>
</evidence>
<evidence type="ECO:0000256" key="10">
    <source>
        <dbReference type="SAM" id="Coils"/>
    </source>
</evidence>
<keyword evidence="8" id="KW-0902">Two-component regulatory system</keyword>
<dbReference type="Pfam" id="PF00512">
    <property type="entry name" value="HisKA"/>
    <property type="match status" value="1"/>
</dbReference>
<keyword evidence="6" id="KW-0808">Transferase</keyword>
<dbReference type="InterPro" id="IPR003660">
    <property type="entry name" value="HAMP_dom"/>
</dbReference>
<feature type="coiled-coil region" evidence="10">
    <location>
        <begin position="307"/>
        <end position="337"/>
    </location>
</feature>
<comment type="caution">
    <text evidence="15">The sequence shown here is derived from an EMBL/GenBank/DDBJ whole genome shotgun (WGS) entry which is preliminary data.</text>
</comment>
<evidence type="ECO:0000256" key="5">
    <source>
        <dbReference type="ARBA" id="ARBA00022553"/>
    </source>
</evidence>
<dbReference type="SMART" id="SM00304">
    <property type="entry name" value="HAMP"/>
    <property type="match status" value="1"/>
</dbReference>
<evidence type="ECO:0000256" key="4">
    <source>
        <dbReference type="ARBA" id="ARBA00012438"/>
    </source>
</evidence>
<dbReference type="RefSeq" id="WP_063873307.1">
    <property type="nucleotide sequence ID" value="NZ_CAWMRI010000192.1"/>
</dbReference>
<dbReference type="InterPro" id="IPR004358">
    <property type="entry name" value="Sig_transdc_His_kin-like_C"/>
</dbReference>
<dbReference type="SUPFAM" id="SSF47384">
    <property type="entry name" value="Homodimeric domain of signal transducing histidine kinase"/>
    <property type="match status" value="1"/>
</dbReference>
<keyword evidence="12" id="KW-0812">Transmembrane</keyword>
<dbReference type="Pfam" id="PF00672">
    <property type="entry name" value="HAMP"/>
    <property type="match status" value="1"/>
</dbReference>
<dbReference type="SUPFAM" id="SSF158472">
    <property type="entry name" value="HAMP domain-like"/>
    <property type="match status" value="1"/>
</dbReference>
<dbReference type="GO" id="GO:0000155">
    <property type="term" value="F:phosphorelay sensor kinase activity"/>
    <property type="evidence" value="ECO:0007669"/>
    <property type="project" value="InterPro"/>
</dbReference>